<dbReference type="InterPro" id="IPR045518">
    <property type="entry name" value="2EXR"/>
</dbReference>
<keyword evidence="3" id="KW-1185">Reference proteome</keyword>
<comment type="caution">
    <text evidence="2">The sequence shown here is derived from an EMBL/GenBank/DDBJ whole genome shotgun (WGS) entry which is preliminary data.</text>
</comment>
<feature type="domain" description="2EXR" evidence="1">
    <location>
        <begin position="4"/>
        <end position="73"/>
    </location>
</feature>
<gene>
    <name evidence="2" type="ORF">PG986_004046</name>
</gene>
<evidence type="ECO:0000313" key="3">
    <source>
        <dbReference type="Proteomes" id="UP001391051"/>
    </source>
</evidence>
<dbReference type="GeneID" id="92073330"/>
<name>A0ABR1QLG5_9PEZI</name>
<evidence type="ECO:0000313" key="2">
    <source>
        <dbReference type="EMBL" id="KAK7959192.1"/>
    </source>
</evidence>
<evidence type="ECO:0000259" key="1">
    <source>
        <dbReference type="Pfam" id="PF20150"/>
    </source>
</evidence>
<protein>
    <recommendedName>
        <fullName evidence="1">2EXR domain-containing protein</fullName>
    </recommendedName>
</protein>
<dbReference type="Pfam" id="PF20150">
    <property type="entry name" value="2EXR"/>
    <property type="match status" value="1"/>
</dbReference>
<sequence>MAKFTLFPRLARELQIMIWEEVLDGETDDRILFVHRDSLRIMPVAGKRLVSRLLSVNRQSRAEALRRYSCRLDIMKVPTSPMPIQSVERWASERGLSGKHTKEGLNARYWYSREAAGTYNHIEEDLKTQLDTVGTVKGCVYLNPHADKFLLSYRELYDVHCTDDCCVAALAYHKKSKVLNSDYMRGGQFPQQYMSVRIPPSACRLIKTLVFIAPWWFPLTKTNHTYHASSTVASINWMTDRLGQVNNPTGTRFLSLNRCSYPHGLIRTVVTEGQKSLTFCEWEMVEDLSDPNSWILSGKPGNV</sequence>
<accession>A0ABR1QLG5</accession>
<proteinExistence type="predicted"/>
<dbReference type="EMBL" id="JAQQWE010000003">
    <property type="protein sequence ID" value="KAK7959192.1"/>
    <property type="molecule type" value="Genomic_DNA"/>
</dbReference>
<organism evidence="2 3">
    <name type="scientific">Apiospora aurea</name>
    <dbReference type="NCBI Taxonomy" id="335848"/>
    <lineage>
        <taxon>Eukaryota</taxon>
        <taxon>Fungi</taxon>
        <taxon>Dikarya</taxon>
        <taxon>Ascomycota</taxon>
        <taxon>Pezizomycotina</taxon>
        <taxon>Sordariomycetes</taxon>
        <taxon>Xylariomycetidae</taxon>
        <taxon>Amphisphaeriales</taxon>
        <taxon>Apiosporaceae</taxon>
        <taxon>Apiospora</taxon>
    </lineage>
</organism>
<dbReference type="RefSeq" id="XP_066702895.1">
    <property type="nucleotide sequence ID" value="XM_066840268.1"/>
</dbReference>
<reference evidence="2 3" key="1">
    <citation type="submission" date="2023-01" db="EMBL/GenBank/DDBJ databases">
        <title>Analysis of 21 Apiospora genomes using comparative genomics revels a genus with tremendous synthesis potential of carbohydrate active enzymes and secondary metabolites.</title>
        <authorList>
            <person name="Sorensen T."/>
        </authorList>
    </citation>
    <scope>NUCLEOTIDE SEQUENCE [LARGE SCALE GENOMIC DNA]</scope>
    <source>
        <strain evidence="2 3">CBS 24483</strain>
    </source>
</reference>
<dbReference type="Proteomes" id="UP001391051">
    <property type="component" value="Unassembled WGS sequence"/>
</dbReference>